<gene>
    <name evidence="2" type="ORF">Q9L58_004728</name>
</gene>
<organism evidence="2 3">
    <name type="scientific">Discina gigas</name>
    <dbReference type="NCBI Taxonomy" id="1032678"/>
    <lineage>
        <taxon>Eukaryota</taxon>
        <taxon>Fungi</taxon>
        <taxon>Dikarya</taxon>
        <taxon>Ascomycota</taxon>
        <taxon>Pezizomycotina</taxon>
        <taxon>Pezizomycetes</taxon>
        <taxon>Pezizales</taxon>
        <taxon>Discinaceae</taxon>
        <taxon>Discina</taxon>
    </lineage>
</organism>
<name>A0ABR3GK65_9PEZI</name>
<evidence type="ECO:0000256" key="1">
    <source>
        <dbReference type="SAM" id="SignalP"/>
    </source>
</evidence>
<accession>A0ABR3GK65</accession>
<feature type="chain" id="PRO_5047168502" evidence="1">
    <location>
        <begin position="25"/>
        <end position="223"/>
    </location>
</feature>
<feature type="signal peptide" evidence="1">
    <location>
        <begin position="1"/>
        <end position="24"/>
    </location>
</feature>
<proteinExistence type="predicted"/>
<comment type="caution">
    <text evidence="2">The sequence shown here is derived from an EMBL/GenBank/DDBJ whole genome shotgun (WGS) entry which is preliminary data.</text>
</comment>
<protein>
    <submittedName>
        <fullName evidence="2">Uncharacterized protein</fullName>
    </submittedName>
</protein>
<evidence type="ECO:0000313" key="2">
    <source>
        <dbReference type="EMBL" id="KAL0636271.1"/>
    </source>
</evidence>
<keyword evidence="1" id="KW-0732">Signal</keyword>
<evidence type="ECO:0000313" key="3">
    <source>
        <dbReference type="Proteomes" id="UP001447188"/>
    </source>
</evidence>
<keyword evidence="3" id="KW-1185">Reference proteome</keyword>
<reference evidence="2 3" key="1">
    <citation type="submission" date="2024-02" db="EMBL/GenBank/DDBJ databases">
        <title>Discinaceae phylogenomics.</title>
        <authorList>
            <person name="Dirks A.C."/>
            <person name="James T.Y."/>
        </authorList>
    </citation>
    <scope>NUCLEOTIDE SEQUENCE [LARGE SCALE GENOMIC DNA]</scope>
    <source>
        <strain evidence="2 3">ACD0624</strain>
    </source>
</reference>
<dbReference type="Proteomes" id="UP001447188">
    <property type="component" value="Unassembled WGS sequence"/>
</dbReference>
<dbReference type="EMBL" id="JBBBZM010000053">
    <property type="protein sequence ID" value="KAL0636271.1"/>
    <property type="molecule type" value="Genomic_DNA"/>
</dbReference>
<sequence>MPSTTISLFLSFLLLLVSTPLTLAAPSLSKASLALPIHPHPYANPSTSSECNLDCRRVFCNSVSQFLESVTCTQHRPCLSLNLQFKIQEKCLNWRPEIHHGTEAATIDGVATTTTPVSTTVPSDDYLDPDCVGGPQPLSAPQWVKAYVPADIGYEWLRKGKDSHTHPMPVVGDEVNKKTEAMCEGVLRWVCLVGVAVALFCAWKVKERRVSVDRRVKGKEELA</sequence>